<dbReference type="EMBL" id="PDCK01000042">
    <property type="protein sequence ID" value="PRQ36658.1"/>
    <property type="molecule type" value="Genomic_DNA"/>
</dbReference>
<keyword evidence="2" id="KW-1185">Reference proteome</keyword>
<dbReference type="Proteomes" id="UP000238479">
    <property type="component" value="Chromosome 4"/>
</dbReference>
<organism evidence="1 2">
    <name type="scientific">Rosa chinensis</name>
    <name type="common">China rose</name>
    <dbReference type="NCBI Taxonomy" id="74649"/>
    <lineage>
        <taxon>Eukaryota</taxon>
        <taxon>Viridiplantae</taxon>
        <taxon>Streptophyta</taxon>
        <taxon>Embryophyta</taxon>
        <taxon>Tracheophyta</taxon>
        <taxon>Spermatophyta</taxon>
        <taxon>Magnoliopsida</taxon>
        <taxon>eudicotyledons</taxon>
        <taxon>Gunneridae</taxon>
        <taxon>Pentapetalae</taxon>
        <taxon>rosids</taxon>
        <taxon>fabids</taxon>
        <taxon>Rosales</taxon>
        <taxon>Rosaceae</taxon>
        <taxon>Rosoideae</taxon>
        <taxon>Rosoideae incertae sedis</taxon>
        <taxon>Rosa</taxon>
    </lineage>
</organism>
<accession>A0A2P6QR82</accession>
<evidence type="ECO:0000313" key="1">
    <source>
        <dbReference type="EMBL" id="PRQ36658.1"/>
    </source>
</evidence>
<evidence type="ECO:0000313" key="2">
    <source>
        <dbReference type="Proteomes" id="UP000238479"/>
    </source>
</evidence>
<protein>
    <submittedName>
        <fullName evidence="1">Uncharacterized protein</fullName>
    </submittedName>
</protein>
<gene>
    <name evidence="1" type="ORF">RchiOBHm_Chr4g0394051</name>
</gene>
<proteinExistence type="predicted"/>
<reference evidence="1 2" key="1">
    <citation type="journal article" date="2018" name="Nat. Genet.">
        <title>The Rosa genome provides new insights in the design of modern roses.</title>
        <authorList>
            <person name="Bendahmane M."/>
        </authorList>
    </citation>
    <scope>NUCLEOTIDE SEQUENCE [LARGE SCALE GENOMIC DNA]</scope>
    <source>
        <strain evidence="2">cv. Old Blush</strain>
    </source>
</reference>
<name>A0A2P6QR82_ROSCH</name>
<sequence>MDLDPSNQLFQPETQTLQVSTVQSEYMEHLAGYVFYEFYLYMKEIKRVKGIGQGLDYVWSIVNWIIMFGQ</sequence>
<dbReference type="Gramene" id="PRQ36658">
    <property type="protein sequence ID" value="PRQ36658"/>
    <property type="gene ID" value="RchiOBHm_Chr4g0394051"/>
</dbReference>
<dbReference type="AlphaFoldDB" id="A0A2P6QR82"/>
<comment type="caution">
    <text evidence="1">The sequence shown here is derived from an EMBL/GenBank/DDBJ whole genome shotgun (WGS) entry which is preliminary data.</text>
</comment>